<dbReference type="Proteomes" id="UP000885847">
    <property type="component" value="Unassembled WGS sequence"/>
</dbReference>
<evidence type="ECO:0000256" key="4">
    <source>
        <dbReference type="ARBA" id="ARBA00023136"/>
    </source>
</evidence>
<dbReference type="PRINTS" id="PR01840">
    <property type="entry name" value="TATCFAMILY"/>
</dbReference>
<reference evidence="6" key="1">
    <citation type="journal article" date="2020" name="mSystems">
        <title>Genome- and Community-Level Interaction Insights into Carbon Utilization and Element Cycling Functions of Hydrothermarchaeota in Hydrothermal Sediment.</title>
        <authorList>
            <person name="Zhou Z."/>
            <person name="Liu Y."/>
            <person name="Xu W."/>
            <person name="Pan J."/>
            <person name="Luo Z.H."/>
            <person name="Li M."/>
        </authorList>
    </citation>
    <scope>NUCLEOTIDE SEQUENCE [LARGE SCALE GENOMIC DNA]</scope>
    <source>
        <strain evidence="6">HyVt-102</strain>
    </source>
</reference>
<comment type="similarity">
    <text evidence="5">Belongs to the TatC family.</text>
</comment>
<comment type="subcellular location">
    <subcellularLocation>
        <location evidence="5">Cell membrane</location>
        <topology evidence="5">Multi-pass membrane protein</topology>
    </subcellularLocation>
    <subcellularLocation>
        <location evidence="1">Membrane</location>
        <topology evidence="1">Multi-pass membrane protein</topology>
    </subcellularLocation>
</comment>
<dbReference type="GO" id="GO:0033281">
    <property type="term" value="C:TAT protein transport complex"/>
    <property type="evidence" value="ECO:0007669"/>
    <property type="project" value="UniProtKB-UniRule"/>
</dbReference>
<dbReference type="PANTHER" id="PTHR30371:SF0">
    <property type="entry name" value="SEC-INDEPENDENT PROTEIN TRANSLOCASE PROTEIN TATC, CHLOROPLASTIC-RELATED"/>
    <property type="match status" value="1"/>
</dbReference>
<keyword evidence="5" id="KW-0811">Translocation</keyword>
<gene>
    <name evidence="5 6" type="primary">tatC</name>
    <name evidence="6" type="ORF">ENF18_04145</name>
</gene>
<dbReference type="PANTHER" id="PTHR30371">
    <property type="entry name" value="SEC-INDEPENDENT PROTEIN TRANSLOCASE PROTEIN TATC"/>
    <property type="match status" value="1"/>
</dbReference>
<evidence type="ECO:0000256" key="1">
    <source>
        <dbReference type="ARBA" id="ARBA00004141"/>
    </source>
</evidence>
<feature type="transmembrane region" description="Helical" evidence="5">
    <location>
        <begin position="185"/>
        <end position="203"/>
    </location>
</feature>
<keyword evidence="5" id="KW-0653">Protein transport</keyword>
<feature type="transmembrane region" description="Helical" evidence="5">
    <location>
        <begin position="20"/>
        <end position="44"/>
    </location>
</feature>
<evidence type="ECO:0000256" key="3">
    <source>
        <dbReference type="ARBA" id="ARBA00022989"/>
    </source>
</evidence>
<evidence type="ECO:0000256" key="5">
    <source>
        <dbReference type="HAMAP-Rule" id="MF_00902"/>
    </source>
</evidence>
<sequence>MSEKEMPLWEHLEELRRRIIISIVYVIVFTGVVYPFTPRILLFLKEQVGKLYFFSPQEALFVRVKLSLMLGILVSLPFIMHQVWLFVVPALTDEERKYSRAFLVSGFFLFFAGVYTGYSIFLPFIVKTLLSFGGSILVPVIGVSNYLSFLIWIVAGMGLSFLLPLGTFLLARIGIIKPMAFLKQWRFGIVGILLFSAIITPTIDIITMLVVSIPLFVLYLVSILTAFMGGR</sequence>
<organism evidence="6">
    <name type="scientific">candidate division WOR-3 bacterium</name>
    <dbReference type="NCBI Taxonomy" id="2052148"/>
    <lineage>
        <taxon>Bacteria</taxon>
        <taxon>Bacteria division WOR-3</taxon>
    </lineage>
</organism>
<comment type="subunit">
    <text evidence="5">Forms a complex with TatA.</text>
</comment>
<feature type="transmembrane region" description="Helical" evidence="5">
    <location>
        <begin position="146"/>
        <end position="173"/>
    </location>
</feature>
<dbReference type="HAMAP" id="MF_00902">
    <property type="entry name" value="TatC"/>
    <property type="match status" value="1"/>
</dbReference>
<dbReference type="GO" id="GO:0009977">
    <property type="term" value="F:proton motive force dependent protein transmembrane transporter activity"/>
    <property type="evidence" value="ECO:0007669"/>
    <property type="project" value="TreeGrafter"/>
</dbReference>
<evidence type="ECO:0000256" key="2">
    <source>
        <dbReference type="ARBA" id="ARBA00022692"/>
    </source>
</evidence>
<name>A0A7C0ZKV6_UNCW3</name>
<proteinExistence type="inferred from homology"/>
<protein>
    <recommendedName>
        <fullName evidence="5">Sec-independent protein translocase protein TatC</fullName>
    </recommendedName>
</protein>
<feature type="transmembrane region" description="Helical" evidence="5">
    <location>
        <begin position="209"/>
        <end position="229"/>
    </location>
</feature>
<comment type="function">
    <text evidence="5">Part of the twin-arginine translocation (Tat) system that transports large folded proteins containing a characteristic twin-arginine motif in their signal peptide across membranes.</text>
</comment>
<dbReference type="InterPro" id="IPR002033">
    <property type="entry name" value="TatC"/>
</dbReference>
<dbReference type="Pfam" id="PF00902">
    <property type="entry name" value="TatC"/>
    <property type="match status" value="1"/>
</dbReference>
<keyword evidence="5" id="KW-0813">Transport</keyword>
<keyword evidence="5" id="KW-1003">Cell membrane</keyword>
<feature type="transmembrane region" description="Helical" evidence="5">
    <location>
        <begin position="101"/>
        <end position="126"/>
    </location>
</feature>
<accession>A0A7C0ZKV6</accession>
<dbReference type="EMBL" id="DQWE01000197">
    <property type="protein sequence ID" value="HDI82964.1"/>
    <property type="molecule type" value="Genomic_DNA"/>
</dbReference>
<dbReference type="NCBIfam" id="TIGR00945">
    <property type="entry name" value="tatC"/>
    <property type="match status" value="1"/>
</dbReference>
<dbReference type="GO" id="GO:0065002">
    <property type="term" value="P:intracellular protein transmembrane transport"/>
    <property type="evidence" value="ECO:0007669"/>
    <property type="project" value="TreeGrafter"/>
</dbReference>
<keyword evidence="4 5" id="KW-0472">Membrane</keyword>
<dbReference type="AlphaFoldDB" id="A0A7C0ZKV6"/>
<keyword evidence="2 5" id="KW-0812">Transmembrane</keyword>
<keyword evidence="3 5" id="KW-1133">Transmembrane helix</keyword>
<evidence type="ECO:0000313" key="6">
    <source>
        <dbReference type="EMBL" id="HDI82964.1"/>
    </source>
</evidence>
<comment type="caution">
    <text evidence="6">The sequence shown here is derived from an EMBL/GenBank/DDBJ whole genome shotgun (WGS) entry which is preliminary data.</text>
</comment>
<feature type="transmembrane region" description="Helical" evidence="5">
    <location>
        <begin position="64"/>
        <end position="89"/>
    </location>
</feature>
<dbReference type="GO" id="GO:0043953">
    <property type="term" value="P:protein transport by the Tat complex"/>
    <property type="evidence" value="ECO:0007669"/>
    <property type="project" value="UniProtKB-UniRule"/>
</dbReference>